<gene>
    <name evidence="4" type="ORF">METZ01_LOCUS46886</name>
</gene>
<keyword evidence="2" id="KW-0129">CBS domain</keyword>
<dbReference type="EMBL" id="UINC01002197">
    <property type="protein sequence ID" value="SUZ94032.1"/>
    <property type="molecule type" value="Genomic_DNA"/>
</dbReference>
<evidence type="ECO:0000313" key="4">
    <source>
        <dbReference type="EMBL" id="SUZ94032.1"/>
    </source>
</evidence>
<keyword evidence="1" id="KW-0677">Repeat</keyword>
<evidence type="ECO:0000259" key="3">
    <source>
        <dbReference type="PROSITE" id="PS51371"/>
    </source>
</evidence>
<dbReference type="Gene3D" id="3.30.465.10">
    <property type="match status" value="1"/>
</dbReference>
<organism evidence="4">
    <name type="scientific">marine metagenome</name>
    <dbReference type="NCBI Taxonomy" id="408172"/>
    <lineage>
        <taxon>unclassified sequences</taxon>
        <taxon>metagenomes</taxon>
        <taxon>ecological metagenomes</taxon>
    </lineage>
</organism>
<protein>
    <recommendedName>
        <fullName evidence="3">CBS domain-containing protein</fullName>
    </recommendedName>
</protein>
<dbReference type="InterPro" id="IPR046342">
    <property type="entry name" value="CBS_dom_sf"/>
</dbReference>
<dbReference type="InterPro" id="IPR005170">
    <property type="entry name" value="Transptr-assoc_dom"/>
</dbReference>
<dbReference type="PROSITE" id="PS51371">
    <property type="entry name" value="CBS"/>
    <property type="match status" value="2"/>
</dbReference>
<dbReference type="FunFam" id="3.10.580.10:FF:000002">
    <property type="entry name" value="Magnesium/cobalt efflux protein CorC"/>
    <property type="match status" value="1"/>
</dbReference>
<dbReference type="GO" id="GO:0050660">
    <property type="term" value="F:flavin adenine dinucleotide binding"/>
    <property type="evidence" value="ECO:0007669"/>
    <property type="project" value="InterPro"/>
</dbReference>
<accession>A0A381RQ48</accession>
<dbReference type="PANTHER" id="PTHR22777:SF27">
    <property type="entry name" value="MAGNESIUM AND COBALT EFFLUX PROTEIN CORC"/>
    <property type="match status" value="1"/>
</dbReference>
<dbReference type="InterPro" id="IPR044751">
    <property type="entry name" value="Ion_transp-like_CBS"/>
</dbReference>
<dbReference type="Gene3D" id="3.10.580.10">
    <property type="entry name" value="CBS-domain"/>
    <property type="match status" value="1"/>
</dbReference>
<feature type="domain" description="CBS" evidence="3">
    <location>
        <begin position="122"/>
        <end position="179"/>
    </location>
</feature>
<dbReference type="InterPro" id="IPR016169">
    <property type="entry name" value="FAD-bd_PCMH_sub2"/>
</dbReference>
<dbReference type="Pfam" id="PF03471">
    <property type="entry name" value="CorC_HlyC"/>
    <property type="match status" value="1"/>
</dbReference>
<name>A0A381RQ48_9ZZZZ</name>
<dbReference type="SUPFAM" id="SSF54631">
    <property type="entry name" value="CBS-domain pair"/>
    <property type="match status" value="1"/>
</dbReference>
<evidence type="ECO:0000256" key="1">
    <source>
        <dbReference type="ARBA" id="ARBA00022737"/>
    </source>
</evidence>
<sequence>MMLFDSIRSFFKSKKNDPESFYSMVESTQWKNFIGNDEIKMIKGVIKVSELEVSDIMVPRSNMIALEKSYAIDRLLKIISDSGHSRFPVIGENKDEVLGILLAKDLLRFSKDSQENFDMEGFIRPATFIPESKRLKILLKEFRKSRNHFAIVVDEYGRTAGLLTIEDVLEQIVGDIEDEYDAEDIPMIKEVGHKLYIVDALVRIEDFNEFFGTEFLDEDYDTLGGLLIKTLGRLPKEEETIDLKTIQFRILQADNRRLQSIEVKKID</sequence>
<feature type="domain" description="CBS" evidence="3">
    <location>
        <begin position="57"/>
        <end position="119"/>
    </location>
</feature>
<dbReference type="CDD" id="cd04590">
    <property type="entry name" value="CBS_pair_CorC_HlyC_assoc"/>
    <property type="match status" value="1"/>
</dbReference>
<dbReference type="GO" id="GO:0005886">
    <property type="term" value="C:plasma membrane"/>
    <property type="evidence" value="ECO:0007669"/>
    <property type="project" value="TreeGrafter"/>
</dbReference>
<dbReference type="Pfam" id="PF00571">
    <property type="entry name" value="CBS"/>
    <property type="match status" value="2"/>
</dbReference>
<dbReference type="InterPro" id="IPR036318">
    <property type="entry name" value="FAD-bd_PCMH-like_sf"/>
</dbReference>
<dbReference type="SMART" id="SM00116">
    <property type="entry name" value="CBS"/>
    <property type="match status" value="2"/>
</dbReference>
<evidence type="ECO:0000256" key="2">
    <source>
        <dbReference type="ARBA" id="ARBA00023122"/>
    </source>
</evidence>
<dbReference type="InterPro" id="IPR000644">
    <property type="entry name" value="CBS_dom"/>
</dbReference>
<reference evidence="4" key="1">
    <citation type="submission" date="2018-05" db="EMBL/GenBank/DDBJ databases">
        <authorList>
            <person name="Lanie J.A."/>
            <person name="Ng W.-L."/>
            <person name="Kazmierczak K.M."/>
            <person name="Andrzejewski T.M."/>
            <person name="Davidsen T.M."/>
            <person name="Wayne K.J."/>
            <person name="Tettelin H."/>
            <person name="Glass J.I."/>
            <person name="Rusch D."/>
            <person name="Podicherti R."/>
            <person name="Tsui H.-C.T."/>
            <person name="Winkler M.E."/>
        </authorList>
    </citation>
    <scope>NUCLEOTIDE SEQUENCE</scope>
</reference>
<dbReference type="AlphaFoldDB" id="A0A381RQ48"/>
<dbReference type="SUPFAM" id="SSF56176">
    <property type="entry name" value="FAD-binding/transporter-associated domain-like"/>
    <property type="match status" value="1"/>
</dbReference>
<dbReference type="PANTHER" id="PTHR22777">
    <property type="entry name" value="HEMOLYSIN-RELATED"/>
    <property type="match status" value="1"/>
</dbReference>
<dbReference type="SMART" id="SM01091">
    <property type="entry name" value="CorC_HlyC"/>
    <property type="match status" value="1"/>
</dbReference>
<proteinExistence type="predicted"/>